<keyword evidence="3" id="KW-1185">Reference proteome</keyword>
<evidence type="ECO:0000256" key="1">
    <source>
        <dbReference type="SAM" id="SignalP"/>
    </source>
</evidence>
<dbReference type="AlphaFoldDB" id="A0A8H6KTL9"/>
<proteinExistence type="predicted"/>
<feature type="chain" id="PRO_5034588268" evidence="1">
    <location>
        <begin position="22"/>
        <end position="71"/>
    </location>
</feature>
<sequence length="71" mass="7324">MKISSMSLFVMACLGVQLGLAEKPCGGTCNGFCGVCNGKQTCTQDSTCGLSHQQLLLCLCAKCNGPDCTEA</sequence>
<evidence type="ECO:0000313" key="2">
    <source>
        <dbReference type="EMBL" id="KAF6836918.1"/>
    </source>
</evidence>
<protein>
    <submittedName>
        <fullName evidence="2">Uncharacterized protein</fullName>
    </submittedName>
</protein>
<dbReference type="Proteomes" id="UP000639643">
    <property type="component" value="Unassembled WGS sequence"/>
</dbReference>
<organism evidence="2 3">
    <name type="scientific">Colletotrichum musicola</name>
    <dbReference type="NCBI Taxonomy" id="2175873"/>
    <lineage>
        <taxon>Eukaryota</taxon>
        <taxon>Fungi</taxon>
        <taxon>Dikarya</taxon>
        <taxon>Ascomycota</taxon>
        <taxon>Pezizomycotina</taxon>
        <taxon>Sordariomycetes</taxon>
        <taxon>Hypocreomycetidae</taxon>
        <taxon>Glomerellales</taxon>
        <taxon>Glomerellaceae</taxon>
        <taxon>Colletotrichum</taxon>
        <taxon>Colletotrichum orchidearum species complex</taxon>
    </lineage>
</organism>
<comment type="caution">
    <text evidence="2">The sequence shown here is derived from an EMBL/GenBank/DDBJ whole genome shotgun (WGS) entry which is preliminary data.</text>
</comment>
<accession>A0A8H6KTL9</accession>
<reference evidence="2" key="1">
    <citation type="journal article" date="2020" name="Phytopathology">
        <title>Genome Sequence Resources of Colletotrichum truncatum, C. plurivorum, C. musicola, and C. sojae: Four Species Pathogenic to Soybean (Glycine max).</title>
        <authorList>
            <person name="Rogerio F."/>
            <person name="Boufleur T.R."/>
            <person name="Ciampi-Guillardi M."/>
            <person name="Sukno S.A."/>
            <person name="Thon M.R."/>
            <person name="Massola Junior N.S."/>
            <person name="Baroncelli R."/>
        </authorList>
    </citation>
    <scope>NUCLEOTIDE SEQUENCE</scope>
    <source>
        <strain evidence="2">LFN0074</strain>
    </source>
</reference>
<evidence type="ECO:0000313" key="3">
    <source>
        <dbReference type="Proteomes" id="UP000639643"/>
    </source>
</evidence>
<gene>
    <name evidence="2" type="ORF">CMUS01_05232</name>
</gene>
<name>A0A8H6KTL9_9PEZI</name>
<keyword evidence="1" id="KW-0732">Signal</keyword>
<dbReference type="EMBL" id="WIGM01000152">
    <property type="protein sequence ID" value="KAF6836918.1"/>
    <property type="molecule type" value="Genomic_DNA"/>
</dbReference>
<feature type="signal peptide" evidence="1">
    <location>
        <begin position="1"/>
        <end position="21"/>
    </location>
</feature>